<name>A0ABP0JKX8_9DINO</name>
<feature type="region of interest" description="Disordered" evidence="1">
    <location>
        <begin position="1"/>
        <end position="82"/>
    </location>
</feature>
<dbReference type="EMBL" id="CAXAMM010007680">
    <property type="protein sequence ID" value="CAK9015019.1"/>
    <property type="molecule type" value="Genomic_DNA"/>
</dbReference>
<evidence type="ECO:0000313" key="3">
    <source>
        <dbReference type="Proteomes" id="UP001642464"/>
    </source>
</evidence>
<dbReference type="Proteomes" id="UP001642464">
    <property type="component" value="Unassembled WGS sequence"/>
</dbReference>
<reference evidence="2 3" key="1">
    <citation type="submission" date="2024-02" db="EMBL/GenBank/DDBJ databases">
        <authorList>
            <person name="Chen Y."/>
            <person name="Shah S."/>
            <person name="Dougan E. K."/>
            <person name="Thang M."/>
            <person name="Chan C."/>
        </authorList>
    </citation>
    <scope>NUCLEOTIDE SEQUENCE [LARGE SCALE GENOMIC DNA]</scope>
</reference>
<keyword evidence="3" id="KW-1185">Reference proteome</keyword>
<evidence type="ECO:0000256" key="1">
    <source>
        <dbReference type="SAM" id="MobiDB-lite"/>
    </source>
</evidence>
<feature type="compositionally biased region" description="Polar residues" evidence="1">
    <location>
        <begin position="9"/>
        <end position="20"/>
    </location>
</feature>
<gene>
    <name evidence="2" type="ORF">SCF082_LOCUS12574</name>
</gene>
<evidence type="ECO:0000313" key="2">
    <source>
        <dbReference type="EMBL" id="CAK9015019.1"/>
    </source>
</evidence>
<protein>
    <submittedName>
        <fullName evidence="2">Retrovirus-related Pol polyprotein from transposon TNT 1-94</fullName>
    </submittedName>
</protein>
<proteinExistence type="predicted"/>
<organism evidence="2 3">
    <name type="scientific">Durusdinium trenchii</name>
    <dbReference type="NCBI Taxonomy" id="1381693"/>
    <lineage>
        <taxon>Eukaryota</taxon>
        <taxon>Sar</taxon>
        <taxon>Alveolata</taxon>
        <taxon>Dinophyceae</taxon>
        <taxon>Suessiales</taxon>
        <taxon>Symbiodiniaceae</taxon>
        <taxon>Durusdinium</taxon>
    </lineage>
</organism>
<feature type="compositionally biased region" description="Acidic residues" evidence="1">
    <location>
        <begin position="370"/>
        <end position="382"/>
    </location>
</feature>
<feature type="compositionally biased region" description="Acidic residues" evidence="1">
    <location>
        <begin position="311"/>
        <end position="333"/>
    </location>
</feature>
<sequence length="1101" mass="122219">MVSPPTEASMGSWSTPSLNPKGQEEGRPKPSKKKQSAAPGGPPGSPSSGPEEEDEGSSSAATSDIKSMLRRRMRQEDQKPRGSLGSIKVEEFWGDRSRYLKWKRTIQAQQHLYGLESAELAMLVYLSTRREARDVVEQYPIQSYTESGGLQLLWKVLDEAFGESDAELFERVDKELERCRRQPGETMAHYLSEMKRLKAQYSRVDPESKISDMAWGQRLLQRASLSRRERHDVFYAAGAGFQSSAIEKALRIRCGRIHEDEKKGHFRSYDDESTAYKPKNQHFYKKKIITKKEGEGADEELMDILYEDELEAQEDEDTGLEEEEPDEYDEEELKEIFVLEEGVPEESSEDKESSVSEPDDNSSSSHEVGIEEVSDSEEEDIAREEAEDRYKNMCGGSSSVTNFTTADAMTEAGWVFSSDESTLFSPDSEQYSGAYRGYSDSGVGTVSLQLQGHGVVAVTFGSDSSGNVTVKMNDIVHSTALPNTASQTVEIGFSTGDVLQFEEDSSIILIQELDFVCDPTSANVPVWAYHETVPSSELPYTMGVQSDLQLNAASYTIMMWLKQGPSEPDESIIIGQFIDTSTTTTSTSTSTTSTTITSTTSSTTQSTTTQLCTWNAYEGLFSNGYADGIRETFDLWGAKEKCKTLGASVCKAVTCSDDICTVRASRDLYASPTGETSYLPSSLCYYGGYRISVGDPRSGVGGVAKTLAFCFIMYSGFDIRSRFSSTFMDDMADHFVCVRYASGWVYDDSSGGEVSFVPRDSDVLVAEVDVDSDTVTSLEGTDTYYHYVTQGYNSGDLTFYVDKNDSAIANATRSFYISGTYFITQSIDTVAYPSVLATSLTEPSEFSSSEQTMEYYQYHNSDQPEIHMQVDTYYTGANSTMWKIFDGDFTSSTQIQEPDLLWESELLEARVHSVTLYTTSSDNDYVAYWRTSDYDGTWSTGDIQTVSSNWVQQDSYWKWEIPIKASTTKLEIHLREADLDFNGTPSSNESRCFHFSGFEVNLRHSVTTTSSSITMTTTSKTATSSTASTATTTSSTVTVTVTAYPSVAFNEITGNTCEDDKTSSGLSSAQLDECKLACFIESTYLVVKLRRLEQENQLVNE</sequence>
<comment type="caution">
    <text evidence="2">The sequence shown here is derived from an EMBL/GenBank/DDBJ whole genome shotgun (WGS) entry which is preliminary data.</text>
</comment>
<feature type="region of interest" description="Disordered" evidence="1">
    <location>
        <begin position="311"/>
        <end position="389"/>
    </location>
</feature>
<accession>A0ABP0JKX8</accession>